<feature type="compositionally biased region" description="Low complexity" evidence="1">
    <location>
        <begin position="1"/>
        <end position="15"/>
    </location>
</feature>
<sequence length="119" mass="12869">MHSNTASSAPKPAKAPARHPPAKASVAKPGTASRRIRFGTASVTARKPAPSDLDRNLESSTEALRRTGETLLRPGIRLPARKNVPLFEADPERPGHFLRKLNGRTERGILQNGRFTVTG</sequence>
<feature type="region of interest" description="Disordered" evidence="1">
    <location>
        <begin position="1"/>
        <end position="68"/>
    </location>
</feature>
<evidence type="ECO:0000313" key="3">
    <source>
        <dbReference type="Proteomes" id="UP001589789"/>
    </source>
</evidence>
<evidence type="ECO:0000256" key="1">
    <source>
        <dbReference type="SAM" id="MobiDB-lite"/>
    </source>
</evidence>
<reference evidence="2 3" key="1">
    <citation type="submission" date="2024-09" db="EMBL/GenBank/DDBJ databases">
        <authorList>
            <person name="Sun Q."/>
            <person name="Mori K."/>
        </authorList>
    </citation>
    <scope>NUCLEOTIDE SEQUENCE [LARGE SCALE GENOMIC DNA]</scope>
    <source>
        <strain evidence="2 3">CCM 7468</strain>
    </source>
</reference>
<gene>
    <name evidence="2" type="ORF">ACFFIC_03615</name>
</gene>
<evidence type="ECO:0000313" key="2">
    <source>
        <dbReference type="EMBL" id="MFC0384637.1"/>
    </source>
</evidence>
<proteinExistence type="predicted"/>
<dbReference type="RefSeq" id="WP_377048707.1">
    <property type="nucleotide sequence ID" value="NZ_JBHLVZ010000002.1"/>
</dbReference>
<dbReference type="Proteomes" id="UP001589789">
    <property type="component" value="Unassembled WGS sequence"/>
</dbReference>
<protein>
    <submittedName>
        <fullName evidence="2">Uncharacterized protein</fullName>
    </submittedName>
</protein>
<feature type="compositionally biased region" description="Basic and acidic residues" evidence="1">
    <location>
        <begin position="52"/>
        <end position="68"/>
    </location>
</feature>
<name>A0ABV6IMQ7_9PROT</name>
<accession>A0ABV6IMQ7</accession>
<organism evidence="2 3">
    <name type="scientific">Muricoccus vinaceus</name>
    <dbReference type="NCBI Taxonomy" id="424704"/>
    <lineage>
        <taxon>Bacteria</taxon>
        <taxon>Pseudomonadati</taxon>
        <taxon>Pseudomonadota</taxon>
        <taxon>Alphaproteobacteria</taxon>
        <taxon>Acetobacterales</taxon>
        <taxon>Roseomonadaceae</taxon>
        <taxon>Muricoccus</taxon>
    </lineage>
</organism>
<dbReference type="EMBL" id="JBHLVZ010000002">
    <property type="protein sequence ID" value="MFC0384637.1"/>
    <property type="molecule type" value="Genomic_DNA"/>
</dbReference>
<keyword evidence="3" id="KW-1185">Reference proteome</keyword>
<comment type="caution">
    <text evidence="2">The sequence shown here is derived from an EMBL/GenBank/DDBJ whole genome shotgun (WGS) entry which is preliminary data.</text>
</comment>